<dbReference type="Gene3D" id="1.10.10.1770">
    <property type="entry name" value="Gun4-like"/>
    <property type="match status" value="1"/>
</dbReference>
<proteinExistence type="predicted"/>
<dbReference type="PANTHER" id="PTHR34800:SF1">
    <property type="entry name" value="TETRAPYRROLE-BINDING PROTEIN, CHLOROPLASTIC"/>
    <property type="match status" value="1"/>
</dbReference>
<dbReference type="Pfam" id="PF05419">
    <property type="entry name" value="GUN4"/>
    <property type="match status" value="1"/>
</dbReference>
<comment type="caution">
    <text evidence="2">The sequence shown here is derived from an EMBL/GenBank/DDBJ whole genome shotgun (WGS) entry which is preliminary data.</text>
</comment>
<dbReference type="Proteomes" id="UP000629098">
    <property type="component" value="Unassembled WGS sequence"/>
</dbReference>
<evidence type="ECO:0000313" key="3">
    <source>
        <dbReference type="Proteomes" id="UP000629098"/>
    </source>
</evidence>
<dbReference type="GO" id="GO:0046906">
    <property type="term" value="F:tetrapyrrole binding"/>
    <property type="evidence" value="ECO:0007669"/>
    <property type="project" value="TreeGrafter"/>
</dbReference>
<dbReference type="PANTHER" id="PTHR34800">
    <property type="entry name" value="TETRAPYRROLE-BINDING PROTEIN, CHLOROPLASTIC"/>
    <property type="match status" value="1"/>
</dbReference>
<dbReference type="SUPFAM" id="SSF140869">
    <property type="entry name" value="GUN4-like"/>
    <property type="match status" value="1"/>
</dbReference>
<protein>
    <submittedName>
        <fullName evidence="2">GUN4 domain-containing protein</fullName>
    </submittedName>
</protein>
<dbReference type="InterPro" id="IPR008629">
    <property type="entry name" value="GUN4-like"/>
</dbReference>
<dbReference type="InterPro" id="IPR037215">
    <property type="entry name" value="GUN4-like_sf"/>
</dbReference>
<dbReference type="Gene3D" id="1.25.40.620">
    <property type="match status" value="1"/>
</dbReference>
<organism evidence="2 3">
    <name type="scientific">Iningainema tapete BLCC-T55</name>
    <dbReference type="NCBI Taxonomy" id="2748662"/>
    <lineage>
        <taxon>Bacteria</taxon>
        <taxon>Bacillati</taxon>
        <taxon>Cyanobacteriota</taxon>
        <taxon>Cyanophyceae</taxon>
        <taxon>Nostocales</taxon>
        <taxon>Scytonemataceae</taxon>
        <taxon>Iningainema tapete</taxon>
    </lineage>
</organism>
<reference evidence="2" key="1">
    <citation type="submission" date="2020-09" db="EMBL/GenBank/DDBJ databases">
        <title>Iningainema tapete sp. nov. (Scytonemataceae, Cyanobacteria) from greenhouses in central Florida (USA) produces two types of nodularin with biosynthetic potential for microcystin-LR and anabaenopeptins.</title>
        <authorList>
            <person name="Berthold D.E."/>
            <person name="Lefler F.W."/>
            <person name="Huang I.-S."/>
            <person name="Abdulla H."/>
            <person name="Zimba P.V."/>
            <person name="Laughinghouse H.D. IV."/>
        </authorList>
    </citation>
    <scope>NUCLEOTIDE SEQUENCE</scope>
    <source>
        <strain evidence="2">BLCCT55</strain>
    </source>
</reference>
<dbReference type="CDD" id="cd16383">
    <property type="entry name" value="GUN4"/>
    <property type="match status" value="1"/>
</dbReference>
<gene>
    <name evidence="2" type="ORF">ICL16_26180</name>
</gene>
<name>A0A8J6XLT3_9CYAN</name>
<evidence type="ECO:0000259" key="1">
    <source>
        <dbReference type="Pfam" id="PF05419"/>
    </source>
</evidence>
<dbReference type="EMBL" id="JACXAE010000080">
    <property type="protein sequence ID" value="MBD2775452.1"/>
    <property type="molecule type" value="Genomic_DNA"/>
</dbReference>
<dbReference type="AlphaFoldDB" id="A0A8J6XLT3"/>
<feature type="domain" description="GUN4-like" evidence="1">
    <location>
        <begin position="152"/>
        <end position="280"/>
    </location>
</feature>
<sequence>MVISALDYNPRRVKQFINLFRLKAFIAASTGLFDDVQSEDFNKQHLTLEQLGKFTVLVLKWPRLLVDLDADHALMKKLQNYALSVSPNFDDYDSTTKYWGGDAKLVELLRYSDKQETQDSKIMINEKYSLEGIDIAKLLQVSPRITRPKQQSEKGIDYTKLENLLKAGQWFEADYETYLVILQAVGRSTGDWIRVEELLNFPCTDLRTIDSLWVRYSNGRFGFSVQKRIYLEVGGMADGKFYEEAWKKFGDRVGWREKGQWIGSSNVVFNTSAPQGHLPEYVCYEKHIHERWSILSHRCL</sequence>
<accession>A0A8J6XLT3</accession>
<keyword evidence="3" id="KW-1185">Reference proteome</keyword>
<evidence type="ECO:0000313" key="2">
    <source>
        <dbReference type="EMBL" id="MBD2775452.1"/>
    </source>
</evidence>